<evidence type="ECO:0000256" key="6">
    <source>
        <dbReference type="ARBA" id="ARBA00023125"/>
    </source>
</evidence>
<evidence type="ECO:0000256" key="5">
    <source>
        <dbReference type="ARBA" id="ARBA00023015"/>
    </source>
</evidence>
<dbReference type="Gene3D" id="3.40.50.2300">
    <property type="match status" value="1"/>
</dbReference>
<protein>
    <submittedName>
        <fullName evidence="11">Response regulator</fullName>
    </submittedName>
</protein>
<dbReference type="Gene3D" id="1.10.10.60">
    <property type="entry name" value="Homeodomain-like"/>
    <property type="match status" value="2"/>
</dbReference>
<evidence type="ECO:0000259" key="10">
    <source>
        <dbReference type="PROSITE" id="PS50110"/>
    </source>
</evidence>
<keyword evidence="5" id="KW-0805">Transcription regulation</keyword>
<gene>
    <name evidence="11" type="ORF">IDH45_04670</name>
</gene>
<dbReference type="Proteomes" id="UP000639396">
    <property type="component" value="Unassembled WGS sequence"/>
</dbReference>
<dbReference type="SMART" id="SM00342">
    <property type="entry name" value="HTH_ARAC"/>
    <property type="match status" value="1"/>
</dbReference>
<accession>A0A927C787</accession>
<dbReference type="InterPro" id="IPR051552">
    <property type="entry name" value="HptR"/>
</dbReference>
<organism evidence="11 12">
    <name type="scientific">Paenibacillus oceani</name>
    <dbReference type="NCBI Taxonomy" id="2772510"/>
    <lineage>
        <taxon>Bacteria</taxon>
        <taxon>Bacillati</taxon>
        <taxon>Bacillota</taxon>
        <taxon>Bacilli</taxon>
        <taxon>Bacillales</taxon>
        <taxon>Paenibacillaceae</taxon>
        <taxon>Paenibacillus</taxon>
    </lineage>
</organism>
<dbReference type="GO" id="GO:0043565">
    <property type="term" value="F:sequence-specific DNA binding"/>
    <property type="evidence" value="ECO:0007669"/>
    <property type="project" value="InterPro"/>
</dbReference>
<dbReference type="GO" id="GO:0003700">
    <property type="term" value="F:DNA-binding transcription factor activity"/>
    <property type="evidence" value="ECO:0007669"/>
    <property type="project" value="InterPro"/>
</dbReference>
<evidence type="ECO:0000256" key="4">
    <source>
        <dbReference type="ARBA" id="ARBA00023012"/>
    </source>
</evidence>
<dbReference type="PANTHER" id="PTHR42713">
    <property type="entry name" value="HISTIDINE KINASE-RELATED"/>
    <property type="match status" value="1"/>
</dbReference>
<evidence type="ECO:0000256" key="3">
    <source>
        <dbReference type="ARBA" id="ARBA00022553"/>
    </source>
</evidence>
<keyword evidence="12" id="KW-1185">Reference proteome</keyword>
<dbReference type="InterPro" id="IPR001789">
    <property type="entry name" value="Sig_transdc_resp-reg_receiver"/>
</dbReference>
<dbReference type="InterPro" id="IPR020449">
    <property type="entry name" value="Tscrpt_reg_AraC-type_HTH"/>
</dbReference>
<dbReference type="SUPFAM" id="SSF52172">
    <property type="entry name" value="CheY-like"/>
    <property type="match status" value="1"/>
</dbReference>
<dbReference type="SUPFAM" id="SSF46689">
    <property type="entry name" value="Homeodomain-like"/>
    <property type="match status" value="2"/>
</dbReference>
<keyword evidence="2" id="KW-0963">Cytoplasm</keyword>
<dbReference type="Pfam" id="PF12833">
    <property type="entry name" value="HTH_18"/>
    <property type="match status" value="1"/>
</dbReference>
<dbReference type="InterPro" id="IPR011006">
    <property type="entry name" value="CheY-like_superfamily"/>
</dbReference>
<dbReference type="PROSITE" id="PS50110">
    <property type="entry name" value="RESPONSE_REGULATORY"/>
    <property type="match status" value="1"/>
</dbReference>
<dbReference type="RefSeq" id="WP_190925156.1">
    <property type="nucleotide sequence ID" value="NZ_JACXJA010000005.1"/>
</dbReference>
<evidence type="ECO:0000313" key="11">
    <source>
        <dbReference type="EMBL" id="MBD2861282.1"/>
    </source>
</evidence>
<sequence length="351" mass="39913">MYTVIVADDEYMVKRSLSKLIETSGEPFRVAGEAEDGREALELADRLSPDLIITDIRMPVMDGLELIEALKHRKGTAEIVVLSGYDDFGYAQRALRAGVFDYLLKPVKPQLLVALLQRLSDKLGKNRHAATKRSEWLQYSRNKAGPLAERIWLLNREEVQAGLSGLHADLMEDEPEPAELKERYSDLLTLVTAELENRSGGTIASAAVEPMTWPDAAERIAEAVVAYADEVMEELRATRKWGAQHYLHRVVEHIREHYAKPTLDLQEVADLCEMSPSYFSRVFKQEIGVSFIHYLTGLRLDQAKALLEDPRYKTYEIAQTVGYEDYPHFAKMFKKQIGLSPSEYRKRLGIK</sequence>
<keyword evidence="7" id="KW-0804">Transcription</keyword>
<feature type="modified residue" description="4-aspartylphosphate" evidence="8">
    <location>
        <position position="55"/>
    </location>
</feature>
<comment type="caution">
    <text evidence="11">The sequence shown here is derived from an EMBL/GenBank/DDBJ whole genome shotgun (WGS) entry which is preliminary data.</text>
</comment>
<keyword evidence="4" id="KW-0902">Two-component regulatory system</keyword>
<dbReference type="CDD" id="cd17536">
    <property type="entry name" value="REC_YesN-like"/>
    <property type="match status" value="1"/>
</dbReference>
<keyword evidence="3 8" id="KW-0597">Phosphoprotein</keyword>
<dbReference type="InterPro" id="IPR018060">
    <property type="entry name" value="HTH_AraC"/>
</dbReference>
<dbReference type="PANTHER" id="PTHR42713:SF3">
    <property type="entry name" value="TRANSCRIPTIONAL REGULATORY PROTEIN HPTR"/>
    <property type="match status" value="1"/>
</dbReference>
<feature type="domain" description="Response regulatory" evidence="10">
    <location>
        <begin position="3"/>
        <end position="120"/>
    </location>
</feature>
<dbReference type="InterPro" id="IPR009057">
    <property type="entry name" value="Homeodomain-like_sf"/>
</dbReference>
<dbReference type="PROSITE" id="PS01124">
    <property type="entry name" value="HTH_ARAC_FAMILY_2"/>
    <property type="match status" value="1"/>
</dbReference>
<dbReference type="AlphaFoldDB" id="A0A927C787"/>
<proteinExistence type="predicted"/>
<name>A0A927C787_9BACL</name>
<keyword evidence="6" id="KW-0238">DNA-binding</keyword>
<dbReference type="EMBL" id="JACXJA010000005">
    <property type="protein sequence ID" value="MBD2861282.1"/>
    <property type="molecule type" value="Genomic_DNA"/>
</dbReference>
<evidence type="ECO:0000256" key="1">
    <source>
        <dbReference type="ARBA" id="ARBA00004496"/>
    </source>
</evidence>
<evidence type="ECO:0000256" key="2">
    <source>
        <dbReference type="ARBA" id="ARBA00022490"/>
    </source>
</evidence>
<dbReference type="SMART" id="SM00448">
    <property type="entry name" value="REC"/>
    <property type="match status" value="1"/>
</dbReference>
<dbReference type="Pfam" id="PF00072">
    <property type="entry name" value="Response_reg"/>
    <property type="match status" value="1"/>
</dbReference>
<evidence type="ECO:0000256" key="7">
    <source>
        <dbReference type="ARBA" id="ARBA00023163"/>
    </source>
</evidence>
<dbReference type="GO" id="GO:0005737">
    <property type="term" value="C:cytoplasm"/>
    <property type="evidence" value="ECO:0007669"/>
    <property type="project" value="UniProtKB-SubCell"/>
</dbReference>
<evidence type="ECO:0000259" key="9">
    <source>
        <dbReference type="PROSITE" id="PS01124"/>
    </source>
</evidence>
<evidence type="ECO:0000313" key="12">
    <source>
        <dbReference type="Proteomes" id="UP000639396"/>
    </source>
</evidence>
<reference evidence="11" key="1">
    <citation type="submission" date="2020-09" db="EMBL/GenBank/DDBJ databases">
        <title>A novel bacterium of genus Paenibacillus, isolated from South China Sea.</title>
        <authorList>
            <person name="Huang H."/>
            <person name="Mo K."/>
            <person name="Hu Y."/>
        </authorList>
    </citation>
    <scope>NUCLEOTIDE SEQUENCE</scope>
    <source>
        <strain evidence="11">IB182363</strain>
    </source>
</reference>
<comment type="subcellular location">
    <subcellularLocation>
        <location evidence="1">Cytoplasm</location>
    </subcellularLocation>
</comment>
<dbReference type="GO" id="GO:0000160">
    <property type="term" value="P:phosphorelay signal transduction system"/>
    <property type="evidence" value="ECO:0007669"/>
    <property type="project" value="UniProtKB-KW"/>
</dbReference>
<feature type="domain" description="HTH araC/xylS-type" evidence="9">
    <location>
        <begin position="248"/>
        <end position="347"/>
    </location>
</feature>
<dbReference type="PRINTS" id="PR00032">
    <property type="entry name" value="HTHARAC"/>
</dbReference>
<evidence type="ECO:0000256" key="8">
    <source>
        <dbReference type="PROSITE-ProRule" id="PRU00169"/>
    </source>
</evidence>